<dbReference type="PANTHER" id="PTHR30146">
    <property type="entry name" value="LACI-RELATED TRANSCRIPTIONAL REPRESSOR"/>
    <property type="match status" value="1"/>
</dbReference>
<dbReference type="PROSITE" id="PS50932">
    <property type="entry name" value="HTH_LACI_2"/>
    <property type="match status" value="1"/>
</dbReference>
<dbReference type="SUPFAM" id="SSF53822">
    <property type="entry name" value="Periplasmic binding protein-like I"/>
    <property type="match status" value="1"/>
</dbReference>
<dbReference type="SUPFAM" id="SSF47413">
    <property type="entry name" value="lambda repressor-like DNA-binding domains"/>
    <property type="match status" value="1"/>
</dbReference>
<dbReference type="EMBL" id="JBHTCF010000001">
    <property type="protein sequence ID" value="MFC7303516.1"/>
    <property type="molecule type" value="Genomic_DNA"/>
</dbReference>
<dbReference type="CDD" id="cd06267">
    <property type="entry name" value="PBP1_LacI_sugar_binding-like"/>
    <property type="match status" value="1"/>
</dbReference>
<evidence type="ECO:0000313" key="5">
    <source>
        <dbReference type="EMBL" id="MFC7303516.1"/>
    </source>
</evidence>
<protein>
    <submittedName>
        <fullName evidence="5">LacI family DNA-binding transcriptional regulator</fullName>
    </submittedName>
</protein>
<dbReference type="PANTHER" id="PTHR30146:SF109">
    <property type="entry name" value="HTH-TYPE TRANSCRIPTIONAL REGULATOR GALS"/>
    <property type="match status" value="1"/>
</dbReference>
<feature type="domain" description="HTH lacI-type" evidence="4">
    <location>
        <begin position="12"/>
        <end position="66"/>
    </location>
</feature>
<dbReference type="Gene3D" id="1.10.260.40">
    <property type="entry name" value="lambda repressor-like DNA-binding domains"/>
    <property type="match status" value="1"/>
</dbReference>
<dbReference type="Pfam" id="PF00532">
    <property type="entry name" value="Peripla_BP_1"/>
    <property type="match status" value="1"/>
</dbReference>
<dbReference type="RefSeq" id="WP_381826689.1">
    <property type="nucleotide sequence ID" value="NZ_JBHTCF010000001.1"/>
</dbReference>
<keyword evidence="3" id="KW-0804">Transcription</keyword>
<proteinExistence type="predicted"/>
<evidence type="ECO:0000256" key="2">
    <source>
        <dbReference type="ARBA" id="ARBA00023125"/>
    </source>
</evidence>
<dbReference type="Proteomes" id="UP001596523">
    <property type="component" value="Unassembled WGS sequence"/>
</dbReference>
<dbReference type="Pfam" id="PF00356">
    <property type="entry name" value="LacI"/>
    <property type="match status" value="1"/>
</dbReference>
<keyword evidence="2 5" id="KW-0238">DNA-binding</keyword>
<evidence type="ECO:0000256" key="3">
    <source>
        <dbReference type="ARBA" id="ARBA00023163"/>
    </source>
</evidence>
<evidence type="ECO:0000256" key="1">
    <source>
        <dbReference type="ARBA" id="ARBA00023015"/>
    </source>
</evidence>
<dbReference type="InterPro" id="IPR000843">
    <property type="entry name" value="HTH_LacI"/>
</dbReference>
<dbReference type="Gene3D" id="3.40.50.2300">
    <property type="match status" value="2"/>
</dbReference>
<dbReference type="CDD" id="cd01392">
    <property type="entry name" value="HTH_LacI"/>
    <property type="match status" value="1"/>
</dbReference>
<dbReference type="PROSITE" id="PS00356">
    <property type="entry name" value="HTH_LACI_1"/>
    <property type="match status" value="1"/>
</dbReference>
<keyword evidence="1" id="KW-0805">Transcription regulation</keyword>
<dbReference type="SMART" id="SM00354">
    <property type="entry name" value="HTH_LACI"/>
    <property type="match status" value="1"/>
</dbReference>
<keyword evidence="6" id="KW-1185">Reference proteome</keyword>
<organism evidence="5 6">
    <name type="scientific">Streptomyces monticola</name>
    <dbReference type="NCBI Taxonomy" id="2666263"/>
    <lineage>
        <taxon>Bacteria</taxon>
        <taxon>Bacillati</taxon>
        <taxon>Actinomycetota</taxon>
        <taxon>Actinomycetes</taxon>
        <taxon>Kitasatosporales</taxon>
        <taxon>Streptomycetaceae</taxon>
        <taxon>Streptomyces</taxon>
    </lineage>
</organism>
<dbReference type="InterPro" id="IPR028082">
    <property type="entry name" value="Peripla_BP_I"/>
</dbReference>
<dbReference type="GO" id="GO:0003677">
    <property type="term" value="F:DNA binding"/>
    <property type="evidence" value="ECO:0007669"/>
    <property type="project" value="UniProtKB-KW"/>
</dbReference>
<comment type="caution">
    <text evidence="5">The sequence shown here is derived from an EMBL/GenBank/DDBJ whole genome shotgun (WGS) entry which is preliminary data.</text>
</comment>
<reference evidence="6" key="1">
    <citation type="journal article" date="2019" name="Int. J. Syst. Evol. Microbiol.">
        <title>The Global Catalogue of Microorganisms (GCM) 10K type strain sequencing project: providing services to taxonomists for standard genome sequencing and annotation.</title>
        <authorList>
            <consortium name="The Broad Institute Genomics Platform"/>
            <consortium name="The Broad Institute Genome Sequencing Center for Infectious Disease"/>
            <person name="Wu L."/>
            <person name="Ma J."/>
        </authorList>
    </citation>
    <scope>NUCLEOTIDE SEQUENCE [LARGE SCALE GENOMIC DNA]</scope>
    <source>
        <strain evidence="6">SYNS20</strain>
    </source>
</reference>
<gene>
    <name evidence="5" type="ORF">ACFQVC_04705</name>
</gene>
<dbReference type="InterPro" id="IPR001761">
    <property type="entry name" value="Peripla_BP/Lac1_sug-bd_dom"/>
</dbReference>
<sequence>MGESRGGRSGPPTLRDVAERAEVSAMTASRVLRDDPRVLPATRDRVRAAAAELGYRPNEVARSLRRGRGTGLVGLVVTNLANPFYSRLALGVDSVVAGHGLKTVIGNTAQDLDRERELVDDLVARRVDGIIAVPAGAEQRHLAAAAAGGVPVVLASRPPEGFTADCVLVDDFGGARAAVRRLLARGHRRIGFLGSPPAVHTGTQRLRGYAAALREAGVEADDDLVRLGQTEPAEATRAAAELLALDAAPTALFCSNNRNTIGAFRAIREHTATIALAGFDDFELADVLGLPLTLVAYDSDELGRAAGRLLVDRLGSGQEGQDAPARRTVVPTSLVEYGS</sequence>
<evidence type="ECO:0000259" key="4">
    <source>
        <dbReference type="PROSITE" id="PS50932"/>
    </source>
</evidence>
<accession>A0ABW2JD72</accession>
<evidence type="ECO:0000313" key="6">
    <source>
        <dbReference type="Proteomes" id="UP001596523"/>
    </source>
</evidence>
<dbReference type="InterPro" id="IPR010982">
    <property type="entry name" value="Lambda_DNA-bd_dom_sf"/>
</dbReference>
<name>A0ABW2JD72_9ACTN</name>